<dbReference type="AlphaFoldDB" id="A0A843YU17"/>
<evidence type="ECO:0000313" key="4">
    <source>
        <dbReference type="Proteomes" id="UP000451565"/>
    </source>
</evidence>
<evidence type="ECO:0000256" key="2">
    <source>
        <dbReference type="SAM" id="Phobius"/>
    </source>
</evidence>
<organism evidence="3 4">
    <name type="scientific">Glaciimonas soli</name>
    <dbReference type="NCBI Taxonomy" id="2590999"/>
    <lineage>
        <taxon>Bacteria</taxon>
        <taxon>Pseudomonadati</taxon>
        <taxon>Pseudomonadota</taxon>
        <taxon>Betaproteobacteria</taxon>
        <taxon>Burkholderiales</taxon>
        <taxon>Oxalobacteraceae</taxon>
        <taxon>Glaciimonas</taxon>
    </lineage>
</organism>
<feature type="compositionally biased region" description="Basic and acidic residues" evidence="1">
    <location>
        <begin position="64"/>
        <end position="77"/>
    </location>
</feature>
<feature type="transmembrane region" description="Helical" evidence="2">
    <location>
        <begin position="124"/>
        <end position="142"/>
    </location>
</feature>
<gene>
    <name evidence="3" type="ORF">GEV47_09920</name>
</gene>
<accession>A0A843YU17</accession>
<dbReference type="RefSeq" id="WP_153234601.1">
    <property type="nucleotide sequence ID" value="NZ_WINI01000004.1"/>
</dbReference>
<keyword evidence="2" id="KW-1133">Transmembrane helix</keyword>
<reference evidence="3 4" key="1">
    <citation type="submission" date="2019-10" db="EMBL/GenBank/DDBJ databases">
        <title>Glaciimonas soli sp. nov., a psychrophilic bacterium isolated from the forest soil of a high elevation mountain in Taiwan.</title>
        <authorList>
            <person name="Wang L.-T."/>
            <person name="Shieh W.Y."/>
        </authorList>
    </citation>
    <scope>NUCLEOTIDE SEQUENCE [LARGE SCALE GENOMIC DNA]</scope>
    <source>
        <strain evidence="3 4">GS1</strain>
    </source>
</reference>
<name>A0A843YU17_9BURK</name>
<keyword evidence="2" id="KW-0472">Membrane</keyword>
<feature type="transmembrane region" description="Helical" evidence="2">
    <location>
        <begin position="345"/>
        <end position="368"/>
    </location>
</feature>
<feature type="transmembrane region" description="Helical" evidence="2">
    <location>
        <begin position="440"/>
        <end position="461"/>
    </location>
</feature>
<sequence>MATRDDMRNPMNRKYCWEGNLDSSATINMSTTGLTLRGLNLLNFINAGKKNIATLALMSARSDSDRSRSDQVQHNEQLDTGNSNEFKSEHAASDRTVFDGGPLYRIQSLLGLISPGRSNVVRRALLAMVVCWLPLAILYFITGHDTDKTFLPDFGAHVRYLAVVPLFIIADGVCVPRMNALAFNFLDAGLIADADQARFFSVITSTRRLLNAVWAEIAVIVIAYLVVAFAFHSLSAKAIPAWLLAENTATTTPSPAGWWGLLVSMPILVALQLAWLWRFCLWTRFVWAMSRLNLRLVPMHPDGAGGLRFIGYSSQAFTVLATALGALAAGRVASEIYAGAPVTSYHIFVIIFTVGVVVFFNAPLLFFLNHLVKAWRRGTLEYGALADKFGIQFERKWFAHDAPLDETVLERPDFSSATDLFQVVDRAYAMWLLPLHPKSIIMLAVATLLPFLPVALMAAPFEVIVNKLTGLLF</sequence>
<evidence type="ECO:0000313" key="3">
    <source>
        <dbReference type="EMBL" id="MQR00998.1"/>
    </source>
</evidence>
<feature type="transmembrane region" description="Helical" evidence="2">
    <location>
        <begin position="309"/>
        <end position="333"/>
    </location>
</feature>
<feature type="region of interest" description="Disordered" evidence="1">
    <location>
        <begin position="64"/>
        <end position="91"/>
    </location>
</feature>
<evidence type="ECO:0000256" key="1">
    <source>
        <dbReference type="SAM" id="MobiDB-lite"/>
    </source>
</evidence>
<feature type="transmembrane region" description="Helical" evidence="2">
    <location>
        <begin position="213"/>
        <end position="236"/>
    </location>
</feature>
<keyword evidence="4" id="KW-1185">Reference proteome</keyword>
<dbReference type="OrthoDB" id="5493434at2"/>
<protein>
    <submittedName>
        <fullName evidence="3">Uncharacterized protein</fullName>
    </submittedName>
</protein>
<dbReference type="Proteomes" id="UP000451565">
    <property type="component" value="Unassembled WGS sequence"/>
</dbReference>
<feature type="transmembrane region" description="Helical" evidence="2">
    <location>
        <begin position="256"/>
        <end position="277"/>
    </location>
</feature>
<comment type="caution">
    <text evidence="3">The sequence shown here is derived from an EMBL/GenBank/DDBJ whole genome shotgun (WGS) entry which is preliminary data.</text>
</comment>
<keyword evidence="2" id="KW-0812">Transmembrane</keyword>
<dbReference type="EMBL" id="WINI01000004">
    <property type="protein sequence ID" value="MQR00998.1"/>
    <property type="molecule type" value="Genomic_DNA"/>
</dbReference>
<proteinExistence type="predicted"/>
<feature type="transmembrane region" description="Helical" evidence="2">
    <location>
        <begin position="154"/>
        <end position="175"/>
    </location>
</feature>